<reference evidence="2" key="1">
    <citation type="submission" date="2016-11" db="UniProtKB">
        <authorList>
            <consortium name="WormBaseParasite"/>
        </authorList>
    </citation>
    <scope>IDENTIFICATION</scope>
</reference>
<evidence type="ECO:0000313" key="2">
    <source>
        <dbReference type="WBParaSite" id="Hba_05067"/>
    </source>
</evidence>
<proteinExistence type="predicted"/>
<protein>
    <submittedName>
        <fullName evidence="2">Uncharacterized protein</fullName>
    </submittedName>
</protein>
<keyword evidence="1" id="KW-1185">Reference proteome</keyword>
<sequence>MEKRADTDPAIAHAIQSFTVTNEQDTSNRDTVNQRLMTNCANGEFRTEVRLDPMLVVKVCSLSFASYLPSFCNGFVGSILVLHLCHYSRSFDNGNGARYIDQY</sequence>
<dbReference type="Proteomes" id="UP000095283">
    <property type="component" value="Unplaced"/>
</dbReference>
<name>A0A1I7WJ75_HETBA</name>
<accession>A0A1I7WJ75</accession>
<dbReference type="AlphaFoldDB" id="A0A1I7WJ75"/>
<evidence type="ECO:0000313" key="1">
    <source>
        <dbReference type="Proteomes" id="UP000095283"/>
    </source>
</evidence>
<organism evidence="1 2">
    <name type="scientific">Heterorhabditis bacteriophora</name>
    <name type="common">Entomopathogenic nematode worm</name>
    <dbReference type="NCBI Taxonomy" id="37862"/>
    <lineage>
        <taxon>Eukaryota</taxon>
        <taxon>Metazoa</taxon>
        <taxon>Ecdysozoa</taxon>
        <taxon>Nematoda</taxon>
        <taxon>Chromadorea</taxon>
        <taxon>Rhabditida</taxon>
        <taxon>Rhabditina</taxon>
        <taxon>Rhabditomorpha</taxon>
        <taxon>Strongyloidea</taxon>
        <taxon>Heterorhabditidae</taxon>
        <taxon>Heterorhabditis</taxon>
    </lineage>
</organism>
<dbReference type="WBParaSite" id="Hba_05067">
    <property type="protein sequence ID" value="Hba_05067"/>
    <property type="gene ID" value="Hba_05067"/>
</dbReference>